<dbReference type="InterPro" id="IPR036691">
    <property type="entry name" value="Endo/exonu/phosph_ase_sf"/>
</dbReference>
<dbReference type="Gene3D" id="2.40.100.10">
    <property type="entry name" value="Cyclophilin-like"/>
    <property type="match status" value="1"/>
</dbReference>
<dbReference type="EMBL" id="UZAH01032321">
    <property type="protein sequence ID" value="VDP21101.1"/>
    <property type="molecule type" value="Genomic_DNA"/>
</dbReference>
<dbReference type="OrthoDB" id="193499at2759"/>
<dbReference type="PANTHER" id="PTHR46238:SF8">
    <property type="entry name" value="ENDONUCLEASE_EXONUCLEASE_PHOSPHATASE DOMAIN-CONTAINING PROTEIN"/>
    <property type="match status" value="1"/>
</dbReference>
<evidence type="ECO:0000313" key="3">
    <source>
        <dbReference type="WBParaSite" id="HPBE_0002063501-mRNA-1"/>
    </source>
</evidence>
<dbReference type="InterPro" id="IPR029000">
    <property type="entry name" value="Cyclophilin-like_dom_sf"/>
</dbReference>
<reference evidence="1 2" key="1">
    <citation type="submission" date="2018-11" db="EMBL/GenBank/DDBJ databases">
        <authorList>
            <consortium name="Pathogen Informatics"/>
        </authorList>
    </citation>
    <scope>NUCLEOTIDE SEQUENCE [LARGE SCALE GENOMIC DNA]</scope>
</reference>
<dbReference type="Gene3D" id="3.60.10.10">
    <property type="entry name" value="Endonuclease/exonuclease/phosphatase"/>
    <property type="match status" value="1"/>
</dbReference>
<dbReference type="WBParaSite" id="HPBE_0002063501-mRNA-1">
    <property type="protein sequence ID" value="HPBE_0002063501-mRNA-1"/>
    <property type="gene ID" value="HPBE_0002063501"/>
</dbReference>
<name>A0A3P8BGE2_HELPZ</name>
<protein>
    <submittedName>
        <fullName evidence="3">RNase H domain-containing protein</fullName>
    </submittedName>
</protein>
<keyword evidence="2" id="KW-1185">Reference proteome</keyword>
<dbReference type="AlphaFoldDB" id="A0A3P8BGE2"/>
<dbReference type="SUPFAM" id="SSF56219">
    <property type="entry name" value="DNase I-like"/>
    <property type="match status" value="1"/>
</dbReference>
<proteinExistence type="predicted"/>
<organism evidence="1">
    <name type="scientific">Heligmosomoides polygyrus</name>
    <name type="common">Parasitic roundworm</name>
    <dbReference type="NCBI Taxonomy" id="6339"/>
    <lineage>
        <taxon>Eukaryota</taxon>
        <taxon>Metazoa</taxon>
        <taxon>Ecdysozoa</taxon>
        <taxon>Nematoda</taxon>
        <taxon>Chromadorea</taxon>
        <taxon>Rhabditida</taxon>
        <taxon>Rhabditina</taxon>
        <taxon>Rhabditomorpha</taxon>
        <taxon>Strongyloidea</taxon>
        <taxon>Heligmosomidae</taxon>
        <taxon>Heligmosomoides</taxon>
    </lineage>
</organism>
<sequence>MTSILGILCEAMAPWSGTLNKKPIPYCAMDPWVFLEIGFENGPTMERLGRHLEVTRRTPARVLWSVCEGYRGQNDLGQKRSGRPDEAQSRRIEVLCLQETRWKWAKAEEIGEGVKLFYNGEDTKRNGVGMAVAESSKDSVAAVQRISDRIMSLRLDTKEGYWTVMSVYAPQTGCPEHEKDEFYLTLKEAIRTLKRKLYGTARPALLYGCECWALGRAQERQLHAAEMRMLRWACGWTRRDRERNEDVRAVMKTAPIQLKMREQRLRWYGHVLRRPEDHFTRLALDFEAPEKRPRRAPKKRWKDVIKRDLAEIGAAPDDALDRTRAGSIVMLPIDTDPTSYNSIFCILTQDVPYIEGKVIGEVTKGFDTLRYIVWKYGYWTGAPKEKLIIQHCGQL</sequence>
<dbReference type="Proteomes" id="UP000050761">
    <property type="component" value="Unassembled WGS sequence"/>
</dbReference>
<gene>
    <name evidence="1" type="ORF">HPBE_LOCUS20634</name>
</gene>
<evidence type="ECO:0000313" key="1">
    <source>
        <dbReference type="EMBL" id="VDP21101.1"/>
    </source>
</evidence>
<accession>A0A3P8BGE2</accession>
<reference evidence="3" key="2">
    <citation type="submission" date="2019-09" db="UniProtKB">
        <authorList>
            <consortium name="WormBaseParasite"/>
        </authorList>
    </citation>
    <scope>IDENTIFICATION</scope>
</reference>
<dbReference type="SUPFAM" id="SSF50891">
    <property type="entry name" value="Cyclophilin-like"/>
    <property type="match status" value="1"/>
</dbReference>
<dbReference type="PANTHER" id="PTHR46238">
    <property type="entry name" value="REVERSE TRANSCRIPTASE DOMAIN-CONTAINING PROTEIN"/>
    <property type="match status" value="1"/>
</dbReference>
<evidence type="ECO:0000313" key="2">
    <source>
        <dbReference type="Proteomes" id="UP000050761"/>
    </source>
</evidence>